<dbReference type="EMBL" id="UINC01031304">
    <property type="protein sequence ID" value="SVB17133.1"/>
    <property type="molecule type" value="Genomic_DNA"/>
</dbReference>
<dbReference type="AlphaFoldDB" id="A0A382BVN0"/>
<dbReference type="Pfam" id="PF12799">
    <property type="entry name" value="LRR_4"/>
    <property type="match status" value="1"/>
</dbReference>
<evidence type="ECO:0000256" key="2">
    <source>
        <dbReference type="ARBA" id="ARBA00022737"/>
    </source>
</evidence>
<evidence type="ECO:0000313" key="3">
    <source>
        <dbReference type="EMBL" id="SVB17133.1"/>
    </source>
</evidence>
<dbReference type="PANTHER" id="PTHR18849">
    <property type="entry name" value="LEUCINE RICH REPEAT PROTEIN"/>
    <property type="match status" value="1"/>
</dbReference>
<dbReference type="InterPro" id="IPR032675">
    <property type="entry name" value="LRR_dom_sf"/>
</dbReference>
<evidence type="ECO:0000256" key="1">
    <source>
        <dbReference type="ARBA" id="ARBA00022614"/>
    </source>
</evidence>
<reference evidence="3" key="1">
    <citation type="submission" date="2018-05" db="EMBL/GenBank/DDBJ databases">
        <authorList>
            <person name="Lanie J.A."/>
            <person name="Ng W.-L."/>
            <person name="Kazmierczak K.M."/>
            <person name="Andrzejewski T.M."/>
            <person name="Davidsen T.M."/>
            <person name="Wayne K.J."/>
            <person name="Tettelin H."/>
            <person name="Glass J.I."/>
            <person name="Rusch D."/>
            <person name="Podicherti R."/>
            <person name="Tsui H.-C.T."/>
            <person name="Winkler M.E."/>
        </authorList>
    </citation>
    <scope>NUCLEOTIDE SEQUENCE</scope>
</reference>
<sequence>MQAGYEKEMQDEKKERLSAVEVVESAMRKKLKKKEGESFSDKEYDKVIRLFGAAKGRSGGDDALSLGEALDDLSALSKFKNLETLSLPRNGLSDLAPLSKHKKLIYLDLRHNEIVDLSPLAEIPTLIYLYLQGNRVKEPSPLGKLANLSYLTLVDNPVANDRREKLRKALPNTRIFF</sequence>
<proteinExistence type="predicted"/>
<keyword evidence="2" id="KW-0677">Repeat</keyword>
<dbReference type="SUPFAM" id="SSF52058">
    <property type="entry name" value="L domain-like"/>
    <property type="match status" value="1"/>
</dbReference>
<dbReference type="Gene3D" id="3.80.10.10">
    <property type="entry name" value="Ribonuclease Inhibitor"/>
    <property type="match status" value="1"/>
</dbReference>
<gene>
    <name evidence="3" type="ORF">METZ01_LOCUS169987</name>
</gene>
<keyword evidence="1" id="KW-0433">Leucine-rich repeat</keyword>
<evidence type="ECO:0008006" key="4">
    <source>
        <dbReference type="Google" id="ProtNLM"/>
    </source>
</evidence>
<dbReference type="InterPro" id="IPR025875">
    <property type="entry name" value="Leu-rich_rpt_4"/>
</dbReference>
<organism evidence="3">
    <name type="scientific">marine metagenome</name>
    <dbReference type="NCBI Taxonomy" id="408172"/>
    <lineage>
        <taxon>unclassified sequences</taxon>
        <taxon>metagenomes</taxon>
        <taxon>ecological metagenomes</taxon>
    </lineage>
</organism>
<dbReference type="PROSITE" id="PS51450">
    <property type="entry name" value="LRR"/>
    <property type="match status" value="2"/>
</dbReference>
<dbReference type="InterPro" id="IPR001611">
    <property type="entry name" value="Leu-rich_rpt"/>
</dbReference>
<dbReference type="PANTHER" id="PTHR18849:SF0">
    <property type="entry name" value="CILIA- AND FLAGELLA-ASSOCIATED PROTEIN 410-RELATED"/>
    <property type="match status" value="1"/>
</dbReference>
<accession>A0A382BVN0</accession>
<name>A0A382BVN0_9ZZZZ</name>
<protein>
    <recommendedName>
        <fullName evidence="4">U2A'/phosphoprotein 32 family A C-terminal domain-containing protein</fullName>
    </recommendedName>
</protein>